<dbReference type="GO" id="GO:0045493">
    <property type="term" value="P:xylan catabolic process"/>
    <property type="evidence" value="ECO:0007669"/>
    <property type="project" value="InterPro"/>
</dbReference>
<dbReference type="FunFam" id="3.40.50.1700:FF:000001">
    <property type="entry name" value="probable beta-D-xylosidase 2"/>
    <property type="match status" value="1"/>
</dbReference>
<organism evidence="6 7">
    <name type="scientific">Miscanthus lutarioriparius</name>
    <dbReference type="NCBI Taxonomy" id="422564"/>
    <lineage>
        <taxon>Eukaryota</taxon>
        <taxon>Viridiplantae</taxon>
        <taxon>Streptophyta</taxon>
        <taxon>Embryophyta</taxon>
        <taxon>Tracheophyta</taxon>
        <taxon>Spermatophyta</taxon>
        <taxon>Magnoliopsida</taxon>
        <taxon>Liliopsida</taxon>
        <taxon>Poales</taxon>
        <taxon>Poaceae</taxon>
        <taxon>PACMAD clade</taxon>
        <taxon>Panicoideae</taxon>
        <taxon>Andropogonodae</taxon>
        <taxon>Andropogoneae</taxon>
        <taxon>Saccharinae</taxon>
        <taxon>Miscanthus</taxon>
    </lineage>
</organism>
<dbReference type="OrthoDB" id="47059at2759"/>
<dbReference type="InterPro" id="IPR002772">
    <property type="entry name" value="Glyco_hydro_3_C"/>
</dbReference>
<evidence type="ECO:0000256" key="4">
    <source>
        <dbReference type="SAM" id="MobiDB-lite"/>
    </source>
</evidence>
<dbReference type="InterPro" id="IPR036962">
    <property type="entry name" value="Glyco_hydro_3_N_sf"/>
</dbReference>
<dbReference type="InterPro" id="IPR036881">
    <property type="entry name" value="Glyco_hydro_3_C_sf"/>
</dbReference>
<evidence type="ECO:0000313" key="7">
    <source>
        <dbReference type="Proteomes" id="UP000604825"/>
    </source>
</evidence>
<dbReference type="Gene3D" id="3.20.20.300">
    <property type="entry name" value="Glycoside hydrolase, family 3, N-terminal domain"/>
    <property type="match status" value="1"/>
</dbReference>
<evidence type="ECO:0000259" key="5">
    <source>
        <dbReference type="SMART" id="SM01217"/>
    </source>
</evidence>
<protein>
    <recommendedName>
        <fullName evidence="5">Fibronectin type III-like domain-containing protein</fullName>
    </recommendedName>
</protein>
<dbReference type="Pfam" id="PF00933">
    <property type="entry name" value="Glyco_hydro_3"/>
    <property type="match status" value="1"/>
</dbReference>
<dbReference type="EMBL" id="CAJGYO010000009">
    <property type="protein sequence ID" value="CAD6253873.1"/>
    <property type="molecule type" value="Genomic_DNA"/>
</dbReference>
<dbReference type="GO" id="GO:0046556">
    <property type="term" value="F:alpha-L-arabinofuranosidase activity"/>
    <property type="evidence" value="ECO:0007669"/>
    <property type="project" value="TreeGrafter"/>
</dbReference>
<evidence type="ECO:0000256" key="2">
    <source>
        <dbReference type="ARBA" id="ARBA00022801"/>
    </source>
</evidence>
<dbReference type="Pfam" id="PF01915">
    <property type="entry name" value="Glyco_hydro_3_C"/>
    <property type="match status" value="1"/>
</dbReference>
<accession>A0A811Q6L5</accession>
<reference evidence="6" key="1">
    <citation type="submission" date="2020-10" db="EMBL/GenBank/DDBJ databases">
        <authorList>
            <person name="Han B."/>
            <person name="Lu T."/>
            <person name="Zhao Q."/>
            <person name="Huang X."/>
            <person name="Zhao Y."/>
        </authorList>
    </citation>
    <scope>NUCLEOTIDE SEQUENCE</scope>
</reference>
<dbReference type="PANTHER" id="PTHR42721">
    <property type="entry name" value="SUGAR HYDROLASE-RELATED"/>
    <property type="match status" value="1"/>
</dbReference>
<dbReference type="GO" id="GO:0009044">
    <property type="term" value="F:xylan 1,4-beta-xylosidase activity"/>
    <property type="evidence" value="ECO:0007669"/>
    <property type="project" value="InterPro"/>
</dbReference>
<dbReference type="Pfam" id="PF14310">
    <property type="entry name" value="Fn3-like"/>
    <property type="match status" value="1"/>
</dbReference>
<dbReference type="InterPro" id="IPR026891">
    <property type="entry name" value="Fn3-like"/>
</dbReference>
<proteinExistence type="predicted"/>
<keyword evidence="1" id="KW-0732">Signal</keyword>
<keyword evidence="2" id="KW-0378">Hydrolase</keyword>
<dbReference type="SMART" id="SM01217">
    <property type="entry name" value="Fn3_like"/>
    <property type="match status" value="1"/>
</dbReference>
<evidence type="ECO:0000313" key="6">
    <source>
        <dbReference type="EMBL" id="CAD6253873.1"/>
    </source>
</evidence>
<name>A0A811Q6L5_9POAL</name>
<dbReference type="FunFam" id="2.60.40.10:FF:001112">
    <property type="entry name" value="probable beta-D-xylosidase 7"/>
    <property type="match status" value="1"/>
</dbReference>
<dbReference type="SUPFAM" id="SSF51445">
    <property type="entry name" value="(Trans)glycosidases"/>
    <property type="match status" value="1"/>
</dbReference>
<dbReference type="PANTHER" id="PTHR42721:SF17">
    <property type="entry name" value="FIBRONECTIN TYPE III-LIKE DOMAIN-CONTAINING PROTEIN"/>
    <property type="match status" value="1"/>
</dbReference>
<sequence length="626" mass="67273">MTVTAKEARAFYNIGQAEGLTMWSPNVNIFRDPRWGRGQETPGEDPAVASRCGAAFVPGLQGSSSSTKSVPRGAADLGVLQAHHGVRPGGLEGRVADLADTFNPPFRSCVVDGKASCVMCAYTVVNGVPSCANADLLTKTFRGSWGLDGYVAADRDAVAIMRNSQFYRPTAEDTVAATLKAAVRHGRDPEGEADAAGRRQGRQEPLHHPHAAGHFDGDPKTNVYGNLGAAHICTQEHKNLALEAALDGIVLLKNSAGVLPLKRGAVNSAAVIGHNANDVLALIGNYWGPPCAPTTPLQGIQGYVKNVKFLAGCNKAACNVAATPQATALASSSDAVILFMGLSQEQESEGKDTTTLLLPGNQQSLITAVANAAKRPVILVLLTGGPVDITFAQANPKIGAILWAGYPGQAGGLAIAKLPNTWYPEEFTRIPMTDMRMRSAGGYPGRTYRFYNVKTIYKFGYGLSYSKFSHRVVTGRKNPAHNTSLLAAPGLAATVEDNLSYHVDYIGDEVCDQLKFLAVVKVQNHGPMDGKHTALMFLRWLNATDGRPTRQLIGFQSQHIKAGEKANLRFEVSPCEHFSWVREDGRKVIDNGSHFFKVGKHELEISFGAWDLFFFSENKNIYIGTV</sequence>
<dbReference type="Gene3D" id="2.60.40.10">
    <property type="entry name" value="Immunoglobulins"/>
    <property type="match status" value="1"/>
</dbReference>
<gene>
    <name evidence="6" type="ORF">NCGR_LOCUS37490</name>
</gene>
<dbReference type="InterPro" id="IPR013783">
    <property type="entry name" value="Ig-like_fold"/>
</dbReference>
<keyword evidence="7" id="KW-1185">Reference proteome</keyword>
<dbReference type="SUPFAM" id="SSF52279">
    <property type="entry name" value="Beta-D-glucan exohydrolase, C-terminal domain"/>
    <property type="match status" value="1"/>
</dbReference>
<dbReference type="Gene3D" id="3.40.50.1700">
    <property type="entry name" value="Glycoside hydrolase family 3 C-terminal domain"/>
    <property type="match status" value="1"/>
</dbReference>
<dbReference type="AlphaFoldDB" id="A0A811Q6L5"/>
<feature type="compositionally biased region" description="Basic and acidic residues" evidence="4">
    <location>
        <begin position="185"/>
        <end position="218"/>
    </location>
</feature>
<dbReference type="InterPro" id="IPR017853">
    <property type="entry name" value="GH"/>
</dbReference>
<dbReference type="GO" id="GO:0031222">
    <property type="term" value="P:arabinan catabolic process"/>
    <property type="evidence" value="ECO:0007669"/>
    <property type="project" value="TreeGrafter"/>
</dbReference>
<feature type="domain" description="Fibronectin type III-like" evidence="5">
    <location>
        <begin position="532"/>
        <end position="602"/>
    </location>
</feature>
<keyword evidence="3" id="KW-0326">Glycosidase</keyword>
<dbReference type="GO" id="GO:0009505">
    <property type="term" value="C:plant-type cell wall"/>
    <property type="evidence" value="ECO:0007669"/>
    <property type="project" value="TreeGrafter"/>
</dbReference>
<dbReference type="InterPro" id="IPR001764">
    <property type="entry name" value="Glyco_hydro_3_N"/>
</dbReference>
<dbReference type="Proteomes" id="UP000604825">
    <property type="component" value="Unassembled WGS sequence"/>
</dbReference>
<feature type="region of interest" description="Disordered" evidence="4">
    <location>
        <begin position="184"/>
        <end position="218"/>
    </location>
</feature>
<evidence type="ECO:0000256" key="1">
    <source>
        <dbReference type="ARBA" id="ARBA00022729"/>
    </source>
</evidence>
<comment type="caution">
    <text evidence="6">The sequence shown here is derived from an EMBL/GenBank/DDBJ whole genome shotgun (WGS) entry which is preliminary data.</text>
</comment>
<evidence type="ECO:0000256" key="3">
    <source>
        <dbReference type="ARBA" id="ARBA00023295"/>
    </source>
</evidence>
<dbReference type="InterPro" id="IPR044993">
    <property type="entry name" value="BXL"/>
</dbReference>